<sequence length="158" mass="17665">MTNAPDQFDISIGNPLSSELDLLFERHVVAMHADTPPESIHMMPRETLVSPEITFFVMRRGPKPVAMGALKRLDPSHGELKSMHVLSELRGQGLSRRLLDHMVAHARAQGLRRLSLETGAQPSFQAARGLYQRAGFAECPPFANYRLDPNSVYMTLML</sequence>
<evidence type="ECO:0000313" key="4">
    <source>
        <dbReference type="EMBL" id="SNT72757.1"/>
    </source>
</evidence>
<reference evidence="4 5" key="1">
    <citation type="submission" date="2017-07" db="EMBL/GenBank/DDBJ databases">
        <authorList>
            <person name="Sun Z.S."/>
            <person name="Albrecht U."/>
            <person name="Echele G."/>
            <person name="Lee C.C."/>
        </authorList>
    </citation>
    <scope>NUCLEOTIDE SEQUENCE [LARGE SCALE GENOMIC DNA]</scope>
    <source>
        <strain evidence="4 5">DSM 14827</strain>
    </source>
</reference>
<dbReference type="InterPro" id="IPR000182">
    <property type="entry name" value="GNAT_dom"/>
</dbReference>
<dbReference type="CDD" id="cd04301">
    <property type="entry name" value="NAT_SF"/>
    <property type="match status" value="1"/>
</dbReference>
<dbReference type="PROSITE" id="PS51186">
    <property type="entry name" value="GNAT"/>
    <property type="match status" value="1"/>
</dbReference>
<dbReference type="Gene3D" id="3.40.630.30">
    <property type="match status" value="1"/>
</dbReference>
<evidence type="ECO:0000256" key="1">
    <source>
        <dbReference type="ARBA" id="ARBA00022679"/>
    </source>
</evidence>
<proteinExistence type="predicted"/>
<keyword evidence="1 4" id="KW-0808">Transferase</keyword>
<organism evidence="4 5">
    <name type="scientific">Paracoccus seriniphilus</name>
    <dbReference type="NCBI Taxonomy" id="184748"/>
    <lineage>
        <taxon>Bacteria</taxon>
        <taxon>Pseudomonadati</taxon>
        <taxon>Pseudomonadota</taxon>
        <taxon>Alphaproteobacteria</taxon>
        <taxon>Rhodobacterales</taxon>
        <taxon>Paracoccaceae</taxon>
        <taxon>Paracoccus</taxon>
    </lineage>
</organism>
<dbReference type="InterPro" id="IPR016181">
    <property type="entry name" value="Acyl_CoA_acyltransferase"/>
</dbReference>
<dbReference type="RefSeq" id="WP_089343541.1">
    <property type="nucleotide sequence ID" value="NZ_CP067129.1"/>
</dbReference>
<evidence type="ECO:0000256" key="2">
    <source>
        <dbReference type="ARBA" id="ARBA00023315"/>
    </source>
</evidence>
<keyword evidence="5" id="KW-1185">Reference proteome</keyword>
<evidence type="ECO:0000313" key="5">
    <source>
        <dbReference type="Proteomes" id="UP000198307"/>
    </source>
</evidence>
<feature type="domain" description="N-acetyltransferase" evidence="3">
    <location>
        <begin position="8"/>
        <end position="158"/>
    </location>
</feature>
<dbReference type="OrthoDB" id="9803233at2"/>
<dbReference type="PANTHER" id="PTHR43877">
    <property type="entry name" value="AMINOALKYLPHOSPHONATE N-ACETYLTRANSFERASE-RELATED-RELATED"/>
    <property type="match status" value="1"/>
</dbReference>
<gene>
    <name evidence="4" type="ORF">SAMN05444959_103258</name>
</gene>
<protein>
    <submittedName>
        <fullName evidence="4">Putative acetyltransferase</fullName>
    </submittedName>
</protein>
<dbReference type="Pfam" id="PF00583">
    <property type="entry name" value="Acetyltransf_1"/>
    <property type="match status" value="1"/>
</dbReference>
<dbReference type="Proteomes" id="UP000198307">
    <property type="component" value="Unassembled WGS sequence"/>
</dbReference>
<dbReference type="AlphaFoldDB" id="A0A239PSR9"/>
<keyword evidence="2" id="KW-0012">Acyltransferase</keyword>
<dbReference type="InterPro" id="IPR050832">
    <property type="entry name" value="Bact_Acetyltransf"/>
</dbReference>
<dbReference type="EMBL" id="FZQB01000003">
    <property type="protein sequence ID" value="SNT72757.1"/>
    <property type="molecule type" value="Genomic_DNA"/>
</dbReference>
<dbReference type="SUPFAM" id="SSF55729">
    <property type="entry name" value="Acyl-CoA N-acyltransferases (Nat)"/>
    <property type="match status" value="1"/>
</dbReference>
<name>A0A239PSR9_9RHOB</name>
<accession>A0A239PSR9</accession>
<dbReference type="PANTHER" id="PTHR43877:SF5">
    <property type="entry name" value="BLL8307 PROTEIN"/>
    <property type="match status" value="1"/>
</dbReference>
<dbReference type="GO" id="GO:0016747">
    <property type="term" value="F:acyltransferase activity, transferring groups other than amino-acyl groups"/>
    <property type="evidence" value="ECO:0007669"/>
    <property type="project" value="InterPro"/>
</dbReference>
<evidence type="ECO:0000259" key="3">
    <source>
        <dbReference type="PROSITE" id="PS51186"/>
    </source>
</evidence>